<evidence type="ECO:0000313" key="2">
    <source>
        <dbReference type="EnsemblPlants" id="AET6Gv20614400.1"/>
    </source>
</evidence>
<proteinExistence type="predicted"/>
<dbReference type="AlphaFoldDB" id="A0A453P5F0"/>
<reference evidence="2" key="3">
    <citation type="journal article" date="2017" name="Nature">
        <title>Genome sequence of the progenitor of the wheat D genome Aegilops tauschii.</title>
        <authorList>
            <person name="Luo M.C."/>
            <person name="Gu Y.Q."/>
            <person name="Puiu D."/>
            <person name="Wang H."/>
            <person name="Twardziok S.O."/>
            <person name="Deal K.R."/>
            <person name="Huo N."/>
            <person name="Zhu T."/>
            <person name="Wang L."/>
            <person name="Wang Y."/>
            <person name="McGuire P.E."/>
            <person name="Liu S."/>
            <person name="Long H."/>
            <person name="Ramasamy R.K."/>
            <person name="Rodriguez J.C."/>
            <person name="Van S.L."/>
            <person name="Yuan L."/>
            <person name="Wang Z."/>
            <person name="Xia Z."/>
            <person name="Xiao L."/>
            <person name="Anderson O.D."/>
            <person name="Ouyang S."/>
            <person name="Liang Y."/>
            <person name="Zimin A.V."/>
            <person name="Pertea G."/>
            <person name="Qi P."/>
            <person name="Bennetzen J.L."/>
            <person name="Dai X."/>
            <person name="Dawson M.W."/>
            <person name="Muller H.G."/>
            <person name="Kugler K."/>
            <person name="Rivarola-Duarte L."/>
            <person name="Spannagl M."/>
            <person name="Mayer K.F.X."/>
            <person name="Lu F.H."/>
            <person name="Bevan M.W."/>
            <person name="Leroy P."/>
            <person name="Li P."/>
            <person name="You F.M."/>
            <person name="Sun Q."/>
            <person name="Liu Z."/>
            <person name="Lyons E."/>
            <person name="Wicker T."/>
            <person name="Salzberg S.L."/>
            <person name="Devos K.M."/>
            <person name="Dvorak J."/>
        </authorList>
    </citation>
    <scope>NUCLEOTIDE SEQUENCE [LARGE SCALE GENOMIC DNA]</scope>
    <source>
        <strain evidence="2">cv. AL8/78</strain>
    </source>
</reference>
<reference evidence="3" key="2">
    <citation type="journal article" date="2017" name="Nat. Plants">
        <title>The Aegilops tauschii genome reveals multiple impacts of transposons.</title>
        <authorList>
            <person name="Zhao G."/>
            <person name="Zou C."/>
            <person name="Li K."/>
            <person name="Wang K."/>
            <person name="Li T."/>
            <person name="Gao L."/>
            <person name="Zhang X."/>
            <person name="Wang H."/>
            <person name="Yang Z."/>
            <person name="Liu X."/>
            <person name="Jiang W."/>
            <person name="Mao L."/>
            <person name="Kong X."/>
            <person name="Jiao Y."/>
            <person name="Jia J."/>
        </authorList>
    </citation>
    <scope>NUCLEOTIDE SEQUENCE [LARGE SCALE GENOMIC DNA]</scope>
    <source>
        <strain evidence="3">cv. AL8/78</strain>
    </source>
</reference>
<keyword evidence="3" id="KW-1185">Reference proteome</keyword>
<evidence type="ECO:0000256" key="1">
    <source>
        <dbReference type="SAM" id="MobiDB-lite"/>
    </source>
</evidence>
<dbReference type="Proteomes" id="UP000015105">
    <property type="component" value="Chromosome 6D"/>
</dbReference>
<sequence>MSASTQVSSLGLNYTTSEPLNRTNYVLWKAQAHSQIMGAGLYGYIDQSTPEPTKTIVTKNSDGKEETVPNPAYNP</sequence>
<dbReference type="Gramene" id="AET6Gv20614400.1">
    <property type="protein sequence ID" value="AET6Gv20614400.1"/>
    <property type="gene ID" value="AET6Gv20614400"/>
</dbReference>
<evidence type="ECO:0008006" key="4">
    <source>
        <dbReference type="Google" id="ProtNLM"/>
    </source>
</evidence>
<name>A0A453P5F0_AEGTS</name>
<feature type="region of interest" description="Disordered" evidence="1">
    <location>
        <begin position="53"/>
        <end position="75"/>
    </location>
</feature>
<reference evidence="2" key="5">
    <citation type="journal article" date="2021" name="G3 (Bethesda)">
        <title>Aegilops tauschii genome assembly Aet v5.0 features greater sequence contiguity and improved annotation.</title>
        <authorList>
            <person name="Wang L."/>
            <person name="Zhu T."/>
            <person name="Rodriguez J.C."/>
            <person name="Deal K.R."/>
            <person name="Dubcovsky J."/>
            <person name="McGuire P.E."/>
            <person name="Lux T."/>
            <person name="Spannagl M."/>
            <person name="Mayer K.F.X."/>
            <person name="Baldrich P."/>
            <person name="Meyers B.C."/>
            <person name="Huo N."/>
            <person name="Gu Y.Q."/>
            <person name="Zhou H."/>
            <person name="Devos K.M."/>
            <person name="Bennetzen J.L."/>
            <person name="Unver T."/>
            <person name="Budak H."/>
            <person name="Gulick P.J."/>
            <person name="Galiba G."/>
            <person name="Kalapos B."/>
            <person name="Nelson D.R."/>
            <person name="Li P."/>
            <person name="You F.M."/>
            <person name="Luo M.C."/>
            <person name="Dvorak J."/>
        </authorList>
    </citation>
    <scope>NUCLEOTIDE SEQUENCE [LARGE SCALE GENOMIC DNA]</scope>
    <source>
        <strain evidence="2">cv. AL8/78</strain>
    </source>
</reference>
<organism evidence="2 3">
    <name type="scientific">Aegilops tauschii subsp. strangulata</name>
    <name type="common">Goatgrass</name>
    <dbReference type="NCBI Taxonomy" id="200361"/>
    <lineage>
        <taxon>Eukaryota</taxon>
        <taxon>Viridiplantae</taxon>
        <taxon>Streptophyta</taxon>
        <taxon>Embryophyta</taxon>
        <taxon>Tracheophyta</taxon>
        <taxon>Spermatophyta</taxon>
        <taxon>Magnoliopsida</taxon>
        <taxon>Liliopsida</taxon>
        <taxon>Poales</taxon>
        <taxon>Poaceae</taxon>
        <taxon>BOP clade</taxon>
        <taxon>Pooideae</taxon>
        <taxon>Triticodae</taxon>
        <taxon>Triticeae</taxon>
        <taxon>Triticinae</taxon>
        <taxon>Aegilops</taxon>
    </lineage>
</organism>
<dbReference type="EnsemblPlants" id="AET6Gv20614400.1">
    <property type="protein sequence ID" value="AET6Gv20614400.1"/>
    <property type="gene ID" value="AET6Gv20614400"/>
</dbReference>
<protein>
    <recommendedName>
        <fullName evidence="4">Retrotransposon Copia-like N-terminal domain-containing protein</fullName>
    </recommendedName>
</protein>
<reference evidence="2" key="4">
    <citation type="submission" date="2019-03" db="UniProtKB">
        <authorList>
            <consortium name="EnsemblPlants"/>
        </authorList>
    </citation>
    <scope>IDENTIFICATION</scope>
</reference>
<evidence type="ECO:0000313" key="3">
    <source>
        <dbReference type="Proteomes" id="UP000015105"/>
    </source>
</evidence>
<reference evidence="3" key="1">
    <citation type="journal article" date="2014" name="Science">
        <title>Ancient hybridizations among the ancestral genomes of bread wheat.</title>
        <authorList>
            <consortium name="International Wheat Genome Sequencing Consortium,"/>
            <person name="Marcussen T."/>
            <person name="Sandve S.R."/>
            <person name="Heier L."/>
            <person name="Spannagl M."/>
            <person name="Pfeifer M."/>
            <person name="Jakobsen K.S."/>
            <person name="Wulff B.B."/>
            <person name="Steuernagel B."/>
            <person name="Mayer K.F."/>
            <person name="Olsen O.A."/>
        </authorList>
    </citation>
    <scope>NUCLEOTIDE SEQUENCE [LARGE SCALE GENOMIC DNA]</scope>
    <source>
        <strain evidence="3">cv. AL8/78</strain>
    </source>
</reference>
<accession>A0A453P5F0</accession>